<reference evidence="2 3" key="1">
    <citation type="submission" date="2016-10" db="EMBL/GenBank/DDBJ databases">
        <authorList>
            <person name="de Groot N.N."/>
        </authorList>
    </citation>
    <scope>NUCLEOTIDE SEQUENCE [LARGE SCALE GENOMIC DNA]</scope>
    <source>
        <strain evidence="2 3">DSM 43067</strain>
    </source>
</reference>
<accession>A0A1I4VWT2</accession>
<feature type="region of interest" description="Disordered" evidence="1">
    <location>
        <begin position="1"/>
        <end position="43"/>
    </location>
</feature>
<evidence type="ECO:0000313" key="3">
    <source>
        <dbReference type="Proteomes" id="UP000183413"/>
    </source>
</evidence>
<proteinExistence type="predicted"/>
<evidence type="ECO:0000256" key="1">
    <source>
        <dbReference type="SAM" id="MobiDB-lite"/>
    </source>
</evidence>
<protein>
    <submittedName>
        <fullName evidence="2">Uncharacterized protein</fullName>
    </submittedName>
</protein>
<keyword evidence="3" id="KW-1185">Reference proteome</keyword>
<dbReference type="InParanoid" id="A0A1I4VWT2"/>
<sequence>MRACRSPAVSASQNVSAPSGTTSLANGTAGSAAPAPGGGPDVSCNVPDRRYWTRAFVTLTARQDRNVRKPVIAALTEPPSAYPRVTDRSVTGTVTRASMAPVPAFEATRLRARATQRFVLTESSFPREGTAICRRPAPGVGHAPRLPTTKVGRYAYKSHTKAVQNTVTITYPDGESDAMLSIGGFRSTNRGNLPRTPCMRGMGLLTKDRTIA</sequence>
<dbReference type="AlphaFoldDB" id="A0A1I4VWT2"/>
<name>A0A1I4VWT2_9ACTN</name>
<organism evidence="2 3">
    <name type="scientific">Actinomadura madurae</name>
    <dbReference type="NCBI Taxonomy" id="1993"/>
    <lineage>
        <taxon>Bacteria</taxon>
        <taxon>Bacillati</taxon>
        <taxon>Actinomycetota</taxon>
        <taxon>Actinomycetes</taxon>
        <taxon>Streptosporangiales</taxon>
        <taxon>Thermomonosporaceae</taxon>
        <taxon>Actinomadura</taxon>
    </lineage>
</organism>
<dbReference type="Proteomes" id="UP000183413">
    <property type="component" value="Unassembled WGS sequence"/>
</dbReference>
<evidence type="ECO:0000313" key="2">
    <source>
        <dbReference type="EMBL" id="SFN05675.1"/>
    </source>
</evidence>
<feature type="compositionally biased region" description="Low complexity" evidence="1">
    <location>
        <begin position="25"/>
        <end position="35"/>
    </location>
</feature>
<feature type="compositionally biased region" description="Polar residues" evidence="1">
    <location>
        <begin position="9"/>
        <end position="24"/>
    </location>
</feature>
<gene>
    <name evidence="2" type="ORF">SAMN04489713_10155</name>
</gene>
<dbReference type="EMBL" id="FOVH01000001">
    <property type="protein sequence ID" value="SFN05675.1"/>
    <property type="molecule type" value="Genomic_DNA"/>
</dbReference>